<evidence type="ECO:0000313" key="1">
    <source>
        <dbReference type="EMBL" id="OGX81290.1"/>
    </source>
</evidence>
<organism evidence="1 2">
    <name type="scientific">Hymenobacter glacialis</name>
    <dbReference type="NCBI Taxonomy" id="1908236"/>
    <lineage>
        <taxon>Bacteria</taxon>
        <taxon>Pseudomonadati</taxon>
        <taxon>Bacteroidota</taxon>
        <taxon>Cytophagia</taxon>
        <taxon>Cytophagales</taxon>
        <taxon>Hymenobacteraceae</taxon>
        <taxon>Hymenobacter</taxon>
    </lineage>
</organism>
<keyword evidence="2" id="KW-1185">Reference proteome</keyword>
<name>A0A1G1SRN5_9BACT</name>
<protein>
    <submittedName>
        <fullName evidence="1">Uncharacterized protein</fullName>
    </submittedName>
</protein>
<gene>
    <name evidence="1" type="ORF">BEN48_06765</name>
</gene>
<reference evidence="1 2" key="1">
    <citation type="submission" date="2016-08" db="EMBL/GenBank/DDBJ databases">
        <title>Hymenobacter coccineus sp. nov., Hymenobacter lapidarius sp. nov. and Hymenobacter glacialis sp. nov., isolated from Antarctic soil.</title>
        <authorList>
            <person name="Sedlacek I."/>
            <person name="Kralova S."/>
            <person name="Kyrova K."/>
            <person name="Maslanova I."/>
            <person name="Stankova E."/>
            <person name="Vrbovska V."/>
            <person name="Nemec M."/>
            <person name="Bartak M."/>
            <person name="Svec P."/>
            <person name="Busse H.-J."/>
            <person name="Pantucek R."/>
        </authorList>
    </citation>
    <scope>NUCLEOTIDE SEQUENCE [LARGE SCALE GENOMIC DNA]</scope>
    <source>
        <strain evidence="1 2">CCM 8648</strain>
    </source>
</reference>
<dbReference type="EMBL" id="MDZC01000123">
    <property type="protein sequence ID" value="OGX81290.1"/>
    <property type="molecule type" value="Genomic_DNA"/>
</dbReference>
<dbReference type="AlphaFoldDB" id="A0A1G1SRN5"/>
<sequence>MGSGADASGLLAQGERLLATLFNQPDAAIAEAVSAYAGIKAESAGTVLRLVGAVLPALLGQYTETYHLRPEALGVALLGLRNTVRGMVPRGLTGLTELLWPEGMGTGATCGSLQPGAGAAEASHLRWYQTLLASTSFVVLLTLTLV</sequence>
<comment type="caution">
    <text evidence="1">The sequence shown here is derived from an EMBL/GenBank/DDBJ whole genome shotgun (WGS) entry which is preliminary data.</text>
</comment>
<evidence type="ECO:0000313" key="2">
    <source>
        <dbReference type="Proteomes" id="UP000177791"/>
    </source>
</evidence>
<accession>A0A1G1SRN5</accession>
<dbReference type="Proteomes" id="UP000177791">
    <property type="component" value="Unassembled WGS sequence"/>
</dbReference>
<proteinExistence type="predicted"/>